<dbReference type="HOGENOM" id="CLU_035790_0_0_6"/>
<dbReference type="InterPro" id="IPR046462">
    <property type="entry name" value="TerL_nuclease"/>
</dbReference>
<evidence type="ECO:0008006" key="5">
    <source>
        <dbReference type="Google" id="ProtNLM"/>
    </source>
</evidence>
<dbReference type="PANTHER" id="PTHR41287">
    <property type="match status" value="1"/>
</dbReference>
<dbReference type="GO" id="GO:0004519">
    <property type="term" value="F:endonuclease activity"/>
    <property type="evidence" value="ECO:0007669"/>
    <property type="project" value="InterPro"/>
</dbReference>
<feature type="domain" description="Terminase large subunit-like ATPase" evidence="1">
    <location>
        <begin position="67"/>
        <end position="240"/>
    </location>
</feature>
<evidence type="ECO:0000259" key="2">
    <source>
        <dbReference type="Pfam" id="PF20441"/>
    </source>
</evidence>
<dbReference type="InterPro" id="IPR027417">
    <property type="entry name" value="P-loop_NTPase"/>
</dbReference>
<dbReference type="EMBL" id="APPE01000046">
    <property type="protein sequence ID" value="ENU99624.1"/>
    <property type="molecule type" value="Genomic_DNA"/>
</dbReference>
<sequence length="562" mass="62607">MTSLNWSTACPDWDEKIKKGQSLMPCKPLFPEEAEMALDVFKSLIVCDVIGQPTMGEITRPWVFEFVAAIFGAYSEEENRRLIREFFLLIPKKNSKSTLAAFIMLTALIMNDRNSAELIILAPTKEVADNSFNPIRDAIKADEELKALLNISEHTKTITHRSTDATLKVVAAEANTVGGKKASWILIDELHLFQKNANAASMFREATGGLASRPEGCIIYLTTQANEQPCGVFKQKLDYARDVRDGIKQNNKFLPLIYEFPKQMIEDGEHLKKENFHIPNPNYGTSVDPVQLEDDFEQSRAGEESDFRDFLAKRLNVEIGINLRANRWAGAEYWLQQARDTITFDRLIEKSELITVGIDGGGLDDLLGFSVLGRLKGNSRIWWLWNHAWCNKTAVERRKENAPKYADYKEEGSLTIVDRVGDDIDQLAIKAKKIFDSGKLDKIGLDPLGLGGLLDGLLDAGIPEDKLVAVPQGLKLMSYILTTERKLAEGNLYHAGQGLMAWCAGNARVVMKGNGMMISKQESGVGKIDPLIATFNAVALMSLAPEVNNYDIDGYLEDIVIA</sequence>
<organism evidence="3 4">
    <name type="scientific">Acinetobacter variabilis</name>
    <dbReference type="NCBI Taxonomy" id="70346"/>
    <lineage>
        <taxon>Bacteria</taxon>
        <taxon>Pseudomonadati</taxon>
        <taxon>Pseudomonadota</taxon>
        <taxon>Gammaproteobacteria</taxon>
        <taxon>Moraxellales</taxon>
        <taxon>Moraxellaceae</taxon>
        <taxon>Acinetobacter</taxon>
    </lineage>
</organism>
<reference evidence="3 4" key="1">
    <citation type="submission" date="2013-02" db="EMBL/GenBank/DDBJ databases">
        <title>The Genome Sequence of Acinetobacter sp. NIPH 899.</title>
        <authorList>
            <consortium name="The Broad Institute Genome Sequencing Platform"/>
            <consortium name="The Broad Institute Genome Sequencing Center for Infectious Disease"/>
            <person name="Cerqueira G."/>
            <person name="Feldgarden M."/>
            <person name="Courvalin P."/>
            <person name="Perichon B."/>
            <person name="Grillot-Courvalin C."/>
            <person name="Clermont D."/>
            <person name="Rocha E."/>
            <person name="Yoon E.-J."/>
            <person name="Nemec A."/>
            <person name="Walker B."/>
            <person name="Young S.K."/>
            <person name="Zeng Q."/>
            <person name="Gargeya S."/>
            <person name="Fitzgerald M."/>
            <person name="Haas B."/>
            <person name="Abouelleil A."/>
            <person name="Alvarado L."/>
            <person name="Arachchi H.M."/>
            <person name="Berlin A.M."/>
            <person name="Chapman S.B."/>
            <person name="Dewar J."/>
            <person name="Goldberg J."/>
            <person name="Griggs A."/>
            <person name="Gujja S."/>
            <person name="Hansen M."/>
            <person name="Howarth C."/>
            <person name="Imamovic A."/>
            <person name="Larimer J."/>
            <person name="McCowan C."/>
            <person name="Murphy C."/>
            <person name="Neiman D."/>
            <person name="Pearson M."/>
            <person name="Priest M."/>
            <person name="Roberts A."/>
            <person name="Saif S."/>
            <person name="Shea T."/>
            <person name="Sisk P."/>
            <person name="Sykes S."/>
            <person name="Wortman J."/>
            <person name="Nusbaum C."/>
            <person name="Birren B."/>
        </authorList>
    </citation>
    <scope>NUCLEOTIDE SEQUENCE [LARGE SCALE GENOMIC DNA]</scope>
    <source>
        <strain evidence="3 4">NIPH 899</strain>
    </source>
</reference>
<keyword evidence="4" id="KW-1185">Reference proteome</keyword>
<accession>N8WXK1</accession>
<evidence type="ECO:0000259" key="1">
    <source>
        <dbReference type="Pfam" id="PF03354"/>
    </source>
</evidence>
<dbReference type="PANTHER" id="PTHR41287:SF1">
    <property type="entry name" value="PROTEIN YMFN"/>
    <property type="match status" value="1"/>
</dbReference>
<protein>
    <recommendedName>
        <fullName evidence="5">Phage terminase, large subunit</fullName>
    </recommendedName>
</protein>
<dbReference type="Pfam" id="PF20441">
    <property type="entry name" value="TerL_nuclease"/>
    <property type="match status" value="1"/>
</dbReference>
<dbReference type="PATRIC" id="fig|1217710.3.peg.1307"/>
<dbReference type="Proteomes" id="UP000013070">
    <property type="component" value="Unassembled WGS sequence"/>
</dbReference>
<gene>
    <name evidence="3" type="ORF">F969_01382</name>
</gene>
<dbReference type="AlphaFoldDB" id="N8WXK1"/>
<dbReference type="eggNOG" id="COG4626">
    <property type="taxonomic scope" value="Bacteria"/>
</dbReference>
<dbReference type="InterPro" id="IPR046461">
    <property type="entry name" value="TerL_ATPase"/>
</dbReference>
<evidence type="ECO:0000313" key="3">
    <source>
        <dbReference type="EMBL" id="ENU99624.1"/>
    </source>
</evidence>
<name>N8WXK1_9GAMM</name>
<dbReference type="RefSeq" id="WP_004782351.1">
    <property type="nucleotide sequence ID" value="NZ_KB849403.1"/>
</dbReference>
<evidence type="ECO:0000313" key="4">
    <source>
        <dbReference type="Proteomes" id="UP000013070"/>
    </source>
</evidence>
<feature type="domain" description="Terminase large subunit-like endonuclease" evidence="2">
    <location>
        <begin position="264"/>
        <end position="539"/>
    </location>
</feature>
<comment type="caution">
    <text evidence="3">The sequence shown here is derived from an EMBL/GenBank/DDBJ whole genome shotgun (WGS) entry which is preliminary data.</text>
</comment>
<dbReference type="Pfam" id="PF03354">
    <property type="entry name" value="TerL_ATPase"/>
    <property type="match status" value="1"/>
</dbReference>
<dbReference type="InterPro" id="IPR005021">
    <property type="entry name" value="Terminase_largesu-like"/>
</dbReference>
<dbReference type="Gene3D" id="3.40.50.300">
    <property type="entry name" value="P-loop containing nucleotide triphosphate hydrolases"/>
    <property type="match status" value="1"/>
</dbReference>
<proteinExistence type="predicted"/>